<dbReference type="AlphaFoldDB" id="A0A1I4Q3K5"/>
<evidence type="ECO:0000313" key="1">
    <source>
        <dbReference type="EMBL" id="SFM34235.1"/>
    </source>
</evidence>
<accession>A0A1I4Q3K5</accession>
<dbReference type="SUPFAM" id="SSF56059">
    <property type="entry name" value="Glutathione synthetase ATP-binding domain-like"/>
    <property type="match status" value="1"/>
</dbReference>
<proteinExistence type="predicted"/>
<evidence type="ECO:0008006" key="3">
    <source>
        <dbReference type="Google" id="ProtNLM"/>
    </source>
</evidence>
<sequence>MSTRELLKRIIPLSVRNLRRLNRRDIKDIPLNWRYRWIYFRTRKTGTLYFYPYLPQSVRAAIFKICCVRGWRMKESEGQNRPVFFWPDRASPYENPIPEAINGRCLNIDKDFISAAFENVFGYRILVNPKATETPYVRKSLRNAAHDGIVIEKPTKVEEGYVYQRLIDNRINDEEIEDLRLIFIGEILPQFYRRTRLTDKRFKNVDTGVYLERTLSYFAQAEIDLVGELCRKVGLDYGEVDVLRDRVDGKIYVVDVNRTPFGPPRKISRADEVAAVKMMGEFFSQTFNIEKYSRYRSESD</sequence>
<dbReference type="STRING" id="254406.SAMN04488042_106156"/>
<reference evidence="1 2" key="1">
    <citation type="submission" date="2016-10" db="EMBL/GenBank/DDBJ databases">
        <authorList>
            <person name="de Groot N.N."/>
        </authorList>
    </citation>
    <scope>NUCLEOTIDE SEQUENCE [LARGE SCALE GENOMIC DNA]</scope>
    <source>
        <strain evidence="1 2">DSM 15283</strain>
    </source>
</reference>
<keyword evidence="2" id="KW-1185">Reference proteome</keyword>
<dbReference type="Gene3D" id="3.30.470.20">
    <property type="entry name" value="ATP-grasp fold, B domain"/>
    <property type="match status" value="1"/>
</dbReference>
<gene>
    <name evidence="1" type="ORF">SAMN04488042_106156</name>
</gene>
<evidence type="ECO:0000313" key="2">
    <source>
        <dbReference type="Proteomes" id="UP000199144"/>
    </source>
</evidence>
<organism evidence="1 2">
    <name type="scientific">Shimia aestuarii</name>
    <dbReference type="NCBI Taxonomy" id="254406"/>
    <lineage>
        <taxon>Bacteria</taxon>
        <taxon>Pseudomonadati</taxon>
        <taxon>Pseudomonadota</taxon>
        <taxon>Alphaproteobacteria</taxon>
        <taxon>Rhodobacterales</taxon>
        <taxon>Roseobacteraceae</taxon>
    </lineage>
</organism>
<dbReference type="EMBL" id="FOTQ01000006">
    <property type="protein sequence ID" value="SFM34235.1"/>
    <property type="molecule type" value="Genomic_DNA"/>
</dbReference>
<protein>
    <recommendedName>
        <fullName evidence="3">ATP-grasp domain-containing protein</fullName>
    </recommendedName>
</protein>
<dbReference type="Proteomes" id="UP000199144">
    <property type="component" value="Unassembled WGS sequence"/>
</dbReference>
<name>A0A1I4Q3K5_9RHOB</name>